<evidence type="ECO:0000313" key="2">
    <source>
        <dbReference type="Proteomes" id="UP000308600"/>
    </source>
</evidence>
<dbReference type="EMBL" id="ML208405">
    <property type="protein sequence ID" value="TFK66446.1"/>
    <property type="molecule type" value="Genomic_DNA"/>
</dbReference>
<proteinExistence type="predicted"/>
<protein>
    <submittedName>
        <fullName evidence="1">Uncharacterized protein</fullName>
    </submittedName>
</protein>
<reference evidence="1 2" key="1">
    <citation type="journal article" date="2019" name="Nat. Ecol. Evol.">
        <title>Megaphylogeny resolves global patterns of mushroom evolution.</title>
        <authorList>
            <person name="Varga T."/>
            <person name="Krizsan K."/>
            <person name="Foldi C."/>
            <person name="Dima B."/>
            <person name="Sanchez-Garcia M."/>
            <person name="Sanchez-Ramirez S."/>
            <person name="Szollosi G.J."/>
            <person name="Szarkandi J.G."/>
            <person name="Papp V."/>
            <person name="Albert L."/>
            <person name="Andreopoulos W."/>
            <person name="Angelini C."/>
            <person name="Antonin V."/>
            <person name="Barry K.W."/>
            <person name="Bougher N.L."/>
            <person name="Buchanan P."/>
            <person name="Buyck B."/>
            <person name="Bense V."/>
            <person name="Catcheside P."/>
            <person name="Chovatia M."/>
            <person name="Cooper J."/>
            <person name="Damon W."/>
            <person name="Desjardin D."/>
            <person name="Finy P."/>
            <person name="Geml J."/>
            <person name="Haridas S."/>
            <person name="Hughes K."/>
            <person name="Justo A."/>
            <person name="Karasinski D."/>
            <person name="Kautmanova I."/>
            <person name="Kiss B."/>
            <person name="Kocsube S."/>
            <person name="Kotiranta H."/>
            <person name="LaButti K.M."/>
            <person name="Lechner B.E."/>
            <person name="Liimatainen K."/>
            <person name="Lipzen A."/>
            <person name="Lukacs Z."/>
            <person name="Mihaltcheva S."/>
            <person name="Morgado L.N."/>
            <person name="Niskanen T."/>
            <person name="Noordeloos M.E."/>
            <person name="Ohm R.A."/>
            <person name="Ortiz-Santana B."/>
            <person name="Ovrebo C."/>
            <person name="Racz N."/>
            <person name="Riley R."/>
            <person name="Savchenko A."/>
            <person name="Shiryaev A."/>
            <person name="Soop K."/>
            <person name="Spirin V."/>
            <person name="Szebenyi C."/>
            <person name="Tomsovsky M."/>
            <person name="Tulloss R.E."/>
            <person name="Uehling J."/>
            <person name="Grigoriev I.V."/>
            <person name="Vagvolgyi C."/>
            <person name="Papp T."/>
            <person name="Martin F.M."/>
            <person name="Miettinen O."/>
            <person name="Hibbett D.S."/>
            <person name="Nagy L.G."/>
        </authorList>
    </citation>
    <scope>NUCLEOTIDE SEQUENCE [LARGE SCALE GENOMIC DNA]</scope>
    <source>
        <strain evidence="1 2">NL-1719</strain>
    </source>
</reference>
<organism evidence="1 2">
    <name type="scientific">Pluteus cervinus</name>
    <dbReference type="NCBI Taxonomy" id="181527"/>
    <lineage>
        <taxon>Eukaryota</taxon>
        <taxon>Fungi</taxon>
        <taxon>Dikarya</taxon>
        <taxon>Basidiomycota</taxon>
        <taxon>Agaricomycotina</taxon>
        <taxon>Agaricomycetes</taxon>
        <taxon>Agaricomycetidae</taxon>
        <taxon>Agaricales</taxon>
        <taxon>Pluteineae</taxon>
        <taxon>Pluteaceae</taxon>
        <taxon>Pluteus</taxon>
    </lineage>
</organism>
<keyword evidence="2" id="KW-1185">Reference proteome</keyword>
<accession>A0ACD3ALQ1</accession>
<gene>
    <name evidence="1" type="ORF">BDN72DRAFT_859911</name>
</gene>
<name>A0ACD3ALQ1_9AGAR</name>
<evidence type="ECO:0000313" key="1">
    <source>
        <dbReference type="EMBL" id="TFK66446.1"/>
    </source>
</evidence>
<dbReference type="Proteomes" id="UP000308600">
    <property type="component" value="Unassembled WGS sequence"/>
</dbReference>
<sequence>MVFYFWGEHAYTVMRKWCQRLARSASWVVCGNPEVAILISENPERVLQVFGCRKGGVVVFLFWNIVEVIMGLQRTSKVNEIRNPADTSDSANSLCLLRVKSGFKLMNLNMNSVYRWPVVIFMLPSRRPGASFGASGSAWAIACTSAGLR</sequence>